<name>F0XJV7_GROCL</name>
<dbReference type="SUPFAM" id="SSF53474">
    <property type="entry name" value="alpha/beta-Hydrolases"/>
    <property type="match status" value="1"/>
</dbReference>
<accession>F0XJV7</accession>
<feature type="signal peptide" evidence="7">
    <location>
        <begin position="1"/>
        <end position="26"/>
    </location>
</feature>
<evidence type="ECO:0000313" key="8">
    <source>
        <dbReference type="EMBL" id="EFX02097.1"/>
    </source>
</evidence>
<evidence type="ECO:0000313" key="9">
    <source>
        <dbReference type="Proteomes" id="UP000007796"/>
    </source>
</evidence>
<dbReference type="HOGENOM" id="CLU_023630_1_0_1"/>
<evidence type="ECO:0000256" key="3">
    <source>
        <dbReference type="ARBA" id="ARBA00022729"/>
    </source>
</evidence>
<keyword evidence="5" id="KW-0325">Glycoprotein</keyword>
<dbReference type="InterPro" id="IPR029058">
    <property type="entry name" value="AB_hydrolase_fold"/>
</dbReference>
<protein>
    <submittedName>
        <fullName evidence="8">Serine-type peptidase</fullName>
    </submittedName>
</protein>
<comment type="similarity">
    <text evidence="1">Belongs to the peptidase S28 family.</text>
</comment>
<feature type="chain" id="PRO_5003264027" evidence="7">
    <location>
        <begin position="27"/>
        <end position="582"/>
    </location>
</feature>
<reference evidence="8 9" key="1">
    <citation type="journal article" date="2011" name="Proc. Natl. Acad. Sci. U.S.A.">
        <title>Genome and transcriptome analyses of the mountain pine beetle-fungal symbiont Grosmannia clavigera, a lodgepole pine pathogen.</title>
        <authorList>
            <person name="DiGuistini S."/>
            <person name="Wang Y."/>
            <person name="Liao N.Y."/>
            <person name="Taylor G."/>
            <person name="Tanguay P."/>
            <person name="Feau N."/>
            <person name="Henrissat B."/>
            <person name="Chan S.K."/>
            <person name="Hesse-Orce U."/>
            <person name="Alamouti S.M."/>
            <person name="Tsui C.K.M."/>
            <person name="Docking R.T."/>
            <person name="Levasseur A."/>
            <person name="Haridas S."/>
            <person name="Robertson G."/>
            <person name="Birol I."/>
            <person name="Holt R.A."/>
            <person name="Marra M.A."/>
            <person name="Hamelin R.C."/>
            <person name="Hirst M."/>
            <person name="Jones S.J.M."/>
            <person name="Bohlmann J."/>
            <person name="Breuil C."/>
        </authorList>
    </citation>
    <scope>NUCLEOTIDE SEQUENCE [LARGE SCALE GENOMIC DNA]</scope>
    <source>
        <strain evidence="9">kw1407 / UAMH 11150</strain>
    </source>
</reference>
<dbReference type="InterPro" id="IPR008758">
    <property type="entry name" value="Peptidase_S28"/>
</dbReference>
<dbReference type="RefSeq" id="XP_014171579.1">
    <property type="nucleotide sequence ID" value="XM_014316104.1"/>
</dbReference>
<evidence type="ECO:0000256" key="7">
    <source>
        <dbReference type="SAM" id="SignalP"/>
    </source>
</evidence>
<evidence type="ECO:0000256" key="1">
    <source>
        <dbReference type="ARBA" id="ARBA00011079"/>
    </source>
</evidence>
<feature type="region of interest" description="Disordered" evidence="6">
    <location>
        <begin position="506"/>
        <end position="529"/>
    </location>
</feature>
<keyword evidence="2" id="KW-0645">Protease</keyword>
<dbReference type="AlphaFoldDB" id="F0XJV7"/>
<dbReference type="GO" id="GO:0070008">
    <property type="term" value="F:serine-type exopeptidase activity"/>
    <property type="evidence" value="ECO:0007669"/>
    <property type="project" value="InterPro"/>
</dbReference>
<sequence>MLSPQQHHFYRLSAALSILTIHVALGSCIGLRPPGMLVDIHRRDGVFFAGMPASSPSANIDINIASTNSTSTTLAGTSGPNGWGAFVQPIDHDDLALGSFAQRFWYGTEHWRGPGSPILLITPGEQSGTGFNDTYLTDQRIIGRFAAAVGAAVVILEHRYWGGSAPYVRLDGPRLRYLTVTNARRDLAAFARGFVPPFDTSGRSSPATAPWILGGGSYAGALAAWEAASDNHPFWAFYATSAVVQSIGDFWQYFDTVRLASPANCSADLVATIAHVDEVLTSGSLSQKLDLKASFLLEDLEDADFANALTFGPLLWQQTQFFSEAVLGYNSYHMFCNYIENVWPNSTNPVPGPEGVGVFRALDGYAKWFTQRVLPGLCQSLGYADFEGLYNTGCFANLNASSPMYSDLLVDNPFSRQWSWLMCNEPLVWFQDASPTGQPSIISRLVSYDYNLAQCALMFPASAGGFGLQHGRSPVDVNAATGGWSVSPQRTPRLLYTNNELDPWRPATVSARTGRPGGPLISTGDGDDKEPVRLIAGGGHCSDIYAANWAANPGARAAAEEQAATLVRWVAEFYHNKGLVQP</sequence>
<dbReference type="eggNOG" id="KOG2182">
    <property type="taxonomic scope" value="Eukaryota"/>
</dbReference>
<evidence type="ECO:0000256" key="2">
    <source>
        <dbReference type="ARBA" id="ARBA00022670"/>
    </source>
</evidence>
<evidence type="ECO:0000256" key="5">
    <source>
        <dbReference type="ARBA" id="ARBA00023180"/>
    </source>
</evidence>
<evidence type="ECO:0000256" key="6">
    <source>
        <dbReference type="SAM" id="MobiDB-lite"/>
    </source>
</evidence>
<keyword evidence="3 7" id="KW-0732">Signal</keyword>
<dbReference type="EMBL" id="GL629782">
    <property type="protein sequence ID" value="EFX02097.1"/>
    <property type="molecule type" value="Genomic_DNA"/>
</dbReference>
<evidence type="ECO:0000256" key="4">
    <source>
        <dbReference type="ARBA" id="ARBA00022801"/>
    </source>
</evidence>
<dbReference type="Proteomes" id="UP000007796">
    <property type="component" value="Unassembled WGS sequence"/>
</dbReference>
<keyword evidence="4" id="KW-0378">Hydrolase</keyword>
<organism evidence="9">
    <name type="scientific">Grosmannia clavigera (strain kw1407 / UAMH 11150)</name>
    <name type="common">Blue stain fungus</name>
    <name type="synonym">Graphiocladiella clavigera</name>
    <dbReference type="NCBI Taxonomy" id="655863"/>
    <lineage>
        <taxon>Eukaryota</taxon>
        <taxon>Fungi</taxon>
        <taxon>Dikarya</taxon>
        <taxon>Ascomycota</taxon>
        <taxon>Pezizomycotina</taxon>
        <taxon>Sordariomycetes</taxon>
        <taxon>Sordariomycetidae</taxon>
        <taxon>Ophiostomatales</taxon>
        <taxon>Ophiostomataceae</taxon>
        <taxon>Leptographium</taxon>
    </lineage>
</organism>
<dbReference type="PANTHER" id="PTHR11010">
    <property type="entry name" value="PROTEASE S28 PRO-X CARBOXYPEPTIDASE-RELATED"/>
    <property type="match status" value="1"/>
</dbReference>
<gene>
    <name evidence="8" type="ORF">CMQ_2146</name>
</gene>
<dbReference type="Gene3D" id="3.40.50.1820">
    <property type="entry name" value="alpha/beta hydrolase"/>
    <property type="match status" value="2"/>
</dbReference>
<dbReference type="Pfam" id="PF05577">
    <property type="entry name" value="Peptidase_S28"/>
    <property type="match status" value="1"/>
</dbReference>
<dbReference type="ESTHER" id="grocl-f0xjv7">
    <property type="family name" value="Prolylcarboxypeptidase"/>
</dbReference>
<proteinExistence type="inferred from homology"/>
<dbReference type="OrthoDB" id="1735038at2759"/>
<dbReference type="GO" id="GO:0006508">
    <property type="term" value="P:proteolysis"/>
    <property type="evidence" value="ECO:0007669"/>
    <property type="project" value="UniProtKB-KW"/>
</dbReference>
<keyword evidence="9" id="KW-1185">Reference proteome</keyword>
<dbReference type="PANTHER" id="PTHR11010:SF23">
    <property type="entry name" value="SERINE PEPTIDASE"/>
    <property type="match status" value="1"/>
</dbReference>
<dbReference type="InParanoid" id="F0XJV7"/>
<dbReference type="GeneID" id="25975103"/>
<dbReference type="GO" id="GO:0008239">
    <property type="term" value="F:dipeptidyl-peptidase activity"/>
    <property type="evidence" value="ECO:0007669"/>
    <property type="project" value="TreeGrafter"/>
</dbReference>